<keyword evidence="7" id="KW-1003">Cell membrane</keyword>
<evidence type="ECO:0000256" key="2">
    <source>
        <dbReference type="ARBA" id="ARBA00022448"/>
    </source>
</evidence>
<dbReference type="PRINTS" id="PR00125">
    <property type="entry name" value="ATPASEDELTA"/>
</dbReference>
<sequence length="179" mass="20156">MSKDIEVASRYANALLSVAKENDALDTYAAQLTEIKKAFTAQPDFIKLLDNPTFTIEQKKSLVDSVIAGLDEKLKNFISLLIDRAREDYLLAIIDVYQQYVNDIHGVADAEVYSVIPLSEKEQETLSNAFAKKMNKNKLNIHNHIDPSLLGGVKVVIGNRIYDDTIKTKLKDMERQIKA</sequence>
<comment type="subcellular location">
    <subcellularLocation>
        <location evidence="7">Cell membrane</location>
        <topology evidence="7">Peripheral membrane protein</topology>
    </subcellularLocation>
    <subcellularLocation>
        <location evidence="1">Membrane</location>
    </subcellularLocation>
</comment>
<dbReference type="HAMAP" id="MF_01416">
    <property type="entry name" value="ATP_synth_delta_bact"/>
    <property type="match status" value="1"/>
</dbReference>
<keyword evidence="5 7" id="KW-0472">Membrane</keyword>
<dbReference type="NCBIfam" id="TIGR01145">
    <property type="entry name" value="ATP_synt_delta"/>
    <property type="match status" value="1"/>
</dbReference>
<dbReference type="Pfam" id="PF00213">
    <property type="entry name" value="OSCP"/>
    <property type="match status" value="1"/>
</dbReference>
<dbReference type="InterPro" id="IPR000711">
    <property type="entry name" value="ATPase_OSCP/dsu"/>
</dbReference>
<evidence type="ECO:0000256" key="6">
    <source>
        <dbReference type="ARBA" id="ARBA00023310"/>
    </source>
</evidence>
<proteinExistence type="inferred from homology"/>
<dbReference type="Proteomes" id="UP000019251">
    <property type="component" value="Unassembled WGS sequence"/>
</dbReference>
<dbReference type="PANTHER" id="PTHR11910">
    <property type="entry name" value="ATP SYNTHASE DELTA CHAIN"/>
    <property type="match status" value="1"/>
</dbReference>
<keyword evidence="2 7" id="KW-0813">Transport</keyword>
<keyword evidence="7" id="KW-0139">CF(1)</keyword>
<evidence type="ECO:0000256" key="1">
    <source>
        <dbReference type="ARBA" id="ARBA00004370"/>
    </source>
</evidence>
<keyword evidence="4 7" id="KW-0406">Ion transport</keyword>
<evidence type="ECO:0000313" key="9">
    <source>
        <dbReference type="Proteomes" id="UP000019251"/>
    </source>
</evidence>
<keyword evidence="8" id="KW-0378">Hydrolase</keyword>
<keyword evidence="3 7" id="KW-0375">Hydrogen ion transport</keyword>
<dbReference type="AlphaFoldDB" id="A0A829R8I0"/>
<dbReference type="EMBL" id="AODG01000008">
    <property type="protein sequence ID" value="EUJ28262.1"/>
    <property type="molecule type" value="Genomic_DNA"/>
</dbReference>
<dbReference type="InterPro" id="IPR026015">
    <property type="entry name" value="ATP_synth_OSCP/delta_N_sf"/>
</dbReference>
<gene>
    <name evidence="7" type="primary">atpH</name>
    <name evidence="8" type="ORF">LMUR_06839</name>
</gene>
<dbReference type="GO" id="GO:0016787">
    <property type="term" value="F:hydrolase activity"/>
    <property type="evidence" value="ECO:0007669"/>
    <property type="project" value="UniProtKB-KW"/>
</dbReference>
<name>A0A829R8I0_LISGR</name>
<comment type="caution">
    <text evidence="8">The sequence shown here is derived from an EMBL/GenBank/DDBJ whole genome shotgun (WGS) entry which is preliminary data.</text>
</comment>
<comment type="function">
    <text evidence="7">F(1)F(0) ATP synthase produces ATP from ADP in the presence of a proton or sodium gradient. F-type ATPases consist of two structural domains, F(1) containing the extramembraneous catalytic core and F(0) containing the membrane proton channel, linked together by a central stalk and a peripheral stalk. During catalysis, ATP synthesis in the catalytic domain of F(1) is coupled via a rotary mechanism of the central stalk subunits to proton translocation.</text>
</comment>
<evidence type="ECO:0000256" key="7">
    <source>
        <dbReference type="HAMAP-Rule" id="MF_01416"/>
    </source>
</evidence>
<dbReference type="NCBIfam" id="NF004403">
    <property type="entry name" value="PRK05758.2-4"/>
    <property type="match status" value="1"/>
</dbReference>
<evidence type="ECO:0000256" key="3">
    <source>
        <dbReference type="ARBA" id="ARBA00022781"/>
    </source>
</evidence>
<evidence type="ECO:0000313" key="8">
    <source>
        <dbReference type="EMBL" id="EUJ28262.1"/>
    </source>
</evidence>
<comment type="similarity">
    <text evidence="7">Belongs to the ATPase delta chain family.</text>
</comment>
<keyword evidence="6 7" id="KW-0066">ATP synthesis</keyword>
<dbReference type="SUPFAM" id="SSF47928">
    <property type="entry name" value="N-terminal domain of the delta subunit of the F1F0-ATP synthase"/>
    <property type="match status" value="1"/>
</dbReference>
<organism evidence="8 9">
    <name type="scientific">Listeria grayi FSL F6-1183</name>
    <dbReference type="NCBI Taxonomy" id="1265827"/>
    <lineage>
        <taxon>Bacteria</taxon>
        <taxon>Bacillati</taxon>
        <taxon>Bacillota</taxon>
        <taxon>Bacilli</taxon>
        <taxon>Bacillales</taxon>
        <taxon>Listeriaceae</taxon>
        <taxon>Listeria</taxon>
    </lineage>
</organism>
<dbReference type="GO" id="GO:0045259">
    <property type="term" value="C:proton-transporting ATP synthase complex"/>
    <property type="evidence" value="ECO:0007669"/>
    <property type="project" value="UniProtKB-KW"/>
</dbReference>
<comment type="function">
    <text evidence="7">This protein is part of the stalk that links CF(0) to CF(1). It either transmits conformational changes from CF(0) to CF(1) or is implicated in proton conduction.</text>
</comment>
<evidence type="ECO:0000256" key="5">
    <source>
        <dbReference type="ARBA" id="ARBA00023136"/>
    </source>
</evidence>
<evidence type="ECO:0000256" key="4">
    <source>
        <dbReference type="ARBA" id="ARBA00023065"/>
    </source>
</evidence>
<dbReference type="RefSeq" id="WP_003758813.1">
    <property type="nucleotide sequence ID" value="NZ_AODG01000008.1"/>
</dbReference>
<dbReference type="GO" id="GO:0046933">
    <property type="term" value="F:proton-transporting ATP synthase activity, rotational mechanism"/>
    <property type="evidence" value="ECO:0007669"/>
    <property type="project" value="UniProtKB-UniRule"/>
</dbReference>
<dbReference type="GO" id="GO:0005886">
    <property type="term" value="C:plasma membrane"/>
    <property type="evidence" value="ECO:0007669"/>
    <property type="project" value="UniProtKB-SubCell"/>
</dbReference>
<reference evidence="8 9" key="1">
    <citation type="submission" date="2012-12" db="EMBL/GenBank/DDBJ databases">
        <title>Novel taxa of Listeriaceae from agricultural environments in the United States.</title>
        <authorList>
            <person name="den Bakker H.C."/>
            <person name="Allred A."/>
            <person name="Warchocki S."/>
            <person name="Wright E.M."/>
            <person name="Burrell A."/>
            <person name="Nightingale K.K."/>
            <person name="Kephart D."/>
            <person name="Wiedmann M."/>
        </authorList>
    </citation>
    <scope>NUCLEOTIDE SEQUENCE [LARGE SCALE GENOMIC DNA]</scope>
    <source>
        <strain evidence="8 9">FSL F6-1183</strain>
    </source>
</reference>
<protein>
    <recommendedName>
        <fullName evidence="7">ATP synthase subunit delta</fullName>
    </recommendedName>
    <alternativeName>
        <fullName evidence="7">ATP synthase F(1) sector subunit delta</fullName>
    </alternativeName>
    <alternativeName>
        <fullName evidence="7">F-type ATPase subunit delta</fullName>
        <shortName evidence="7">F-ATPase subunit delta</shortName>
    </alternativeName>
</protein>
<dbReference type="Gene3D" id="1.10.520.20">
    <property type="entry name" value="N-terminal domain of the delta subunit of the F1F0-ATP synthase"/>
    <property type="match status" value="1"/>
</dbReference>
<accession>A0A829R8I0</accession>